<dbReference type="NCBIfam" id="NF038032">
    <property type="entry name" value="CehA_McbA_metalo"/>
    <property type="match status" value="1"/>
</dbReference>
<dbReference type="EMBL" id="JAQIFT010000046">
    <property type="protein sequence ID" value="MDA3732199.1"/>
    <property type="molecule type" value="Genomic_DNA"/>
</dbReference>
<evidence type="ECO:0000313" key="2">
    <source>
        <dbReference type="EMBL" id="MDA3732199.1"/>
    </source>
</evidence>
<accession>A0AA42J173</accession>
<dbReference type="InterPro" id="IPR004013">
    <property type="entry name" value="PHP_dom"/>
</dbReference>
<dbReference type="PANTHER" id="PTHR42924:SF3">
    <property type="entry name" value="POLYMERASE_HISTIDINOL PHOSPHATASE N-TERMINAL DOMAIN-CONTAINING PROTEIN"/>
    <property type="match status" value="1"/>
</dbReference>
<dbReference type="AlphaFoldDB" id="A0AA42J173"/>
<dbReference type="GO" id="GO:0004534">
    <property type="term" value="F:5'-3' RNA exonuclease activity"/>
    <property type="evidence" value="ECO:0007669"/>
    <property type="project" value="TreeGrafter"/>
</dbReference>
<feature type="domain" description="Polymerase/histidinol phosphatase N-terminal" evidence="1">
    <location>
        <begin position="5"/>
        <end position="72"/>
    </location>
</feature>
<proteinExistence type="predicted"/>
<gene>
    <name evidence="2" type="ORF">PBV87_11960</name>
</gene>
<dbReference type="Pfam" id="PF02811">
    <property type="entry name" value="PHP"/>
    <property type="match status" value="1"/>
</dbReference>
<dbReference type="Proteomes" id="UP001169242">
    <property type="component" value="Unassembled WGS sequence"/>
</dbReference>
<dbReference type="InterPro" id="IPR052018">
    <property type="entry name" value="PHP_domain"/>
</dbReference>
<keyword evidence="3" id="KW-1185">Reference proteome</keyword>
<dbReference type="PANTHER" id="PTHR42924">
    <property type="entry name" value="EXONUCLEASE"/>
    <property type="match status" value="1"/>
</dbReference>
<protein>
    <submittedName>
        <fullName evidence="2">CehA/McbA family metallohydrolase</fullName>
    </submittedName>
</protein>
<comment type="caution">
    <text evidence="2">The sequence shown here is derived from an EMBL/GenBank/DDBJ whole genome shotgun (WGS) entry which is preliminary data.</text>
</comment>
<organism evidence="2 3">
    <name type="scientific">Holtiella tumoricola</name>
    <dbReference type="NCBI Taxonomy" id="3018743"/>
    <lineage>
        <taxon>Bacteria</taxon>
        <taxon>Bacillati</taxon>
        <taxon>Bacillota</taxon>
        <taxon>Clostridia</taxon>
        <taxon>Lachnospirales</taxon>
        <taxon>Cellulosilyticaceae</taxon>
        <taxon>Holtiella</taxon>
    </lineage>
</organism>
<dbReference type="SMART" id="SM00481">
    <property type="entry name" value="POLIIIAc"/>
    <property type="match status" value="1"/>
</dbReference>
<evidence type="ECO:0000259" key="1">
    <source>
        <dbReference type="SMART" id="SM00481"/>
    </source>
</evidence>
<dbReference type="SUPFAM" id="SSF89550">
    <property type="entry name" value="PHP domain-like"/>
    <property type="match status" value="1"/>
</dbReference>
<dbReference type="Gene3D" id="3.20.20.140">
    <property type="entry name" value="Metal-dependent hydrolases"/>
    <property type="match status" value="1"/>
</dbReference>
<dbReference type="InterPro" id="IPR016195">
    <property type="entry name" value="Pol/histidinol_Pase-like"/>
</dbReference>
<sequence length="307" mass="34623">MYKRLELHNHTLESDGNLTVQQLIDFMLTDKVDAFALTDHNTISGHVKAHKILEAYPIDMPCIYGMEYTTYYGHILCLNLKEYVPWENINKHKPELLFKAVQEKGALAGVAHPFSCGYPIATCGFEMTFTDYAYIDFIEVFNNPEPLHEVNERGLLWWEDLTLQGYRIAATSGMDLHGTDSMHDQFATFIEGNATGDIEIELETAIHSGQTWVSKGPLLKTQVNPDSHTIQFSIVSTSKPGYIEQAHGTYLLSLRTKKGTLSIPWDIKAPLTINIDDLNTESIIIPKLYQGSLEIENLVCIAPVLYL</sequence>
<reference evidence="2" key="1">
    <citation type="journal article" date="2023" name="Int. J. Syst. Evol. Microbiol.">
        <title>&lt;i&gt;Holtiella tumoricola&lt;/i&gt; gen. nov. sp. nov., isolated from a human clinical sample.</title>
        <authorList>
            <person name="Allen-Vercoe E."/>
            <person name="Daigneault M.C."/>
            <person name="Vancuren S.J."/>
            <person name="Cochrane K."/>
            <person name="O'Neal L.L."/>
            <person name="Sankaranarayanan K."/>
            <person name="Lawson P.A."/>
        </authorList>
    </citation>
    <scope>NUCLEOTIDE SEQUENCE</scope>
    <source>
        <strain evidence="2">CC70A</strain>
    </source>
</reference>
<evidence type="ECO:0000313" key="3">
    <source>
        <dbReference type="Proteomes" id="UP001169242"/>
    </source>
</evidence>
<dbReference type="RefSeq" id="WP_271012453.1">
    <property type="nucleotide sequence ID" value="NZ_JAQIFT010000046.1"/>
</dbReference>
<dbReference type="GO" id="GO:0035312">
    <property type="term" value="F:5'-3' DNA exonuclease activity"/>
    <property type="evidence" value="ECO:0007669"/>
    <property type="project" value="TreeGrafter"/>
</dbReference>
<name>A0AA42J173_9FIRM</name>
<dbReference type="InterPro" id="IPR003141">
    <property type="entry name" value="Pol/His_phosphatase_N"/>
</dbReference>